<protein>
    <recommendedName>
        <fullName evidence="1">Type IV methyl-directed restriction enzyme EcoKMcrB subunit DNA-binding domain-containing protein</fullName>
    </recommendedName>
</protein>
<organism evidence="2 3">
    <name type="scientific">Halanaerobium congolense</name>
    <dbReference type="NCBI Taxonomy" id="54121"/>
    <lineage>
        <taxon>Bacteria</taxon>
        <taxon>Bacillati</taxon>
        <taxon>Bacillota</taxon>
        <taxon>Clostridia</taxon>
        <taxon>Halanaerobiales</taxon>
        <taxon>Halanaerobiaceae</taxon>
        <taxon>Halanaerobium</taxon>
    </lineage>
</organism>
<dbReference type="Gene3D" id="3.30.920.90">
    <property type="match status" value="1"/>
</dbReference>
<sequence length="79" mass="9271">MDLGDFKTDNEIDLAESGKGKAYELSNICYNKYEAEQLINNQIPESELIDDLIQMMKIYQRYYEQYYLELDEAEIETGG</sequence>
<dbReference type="InterPro" id="IPR021961">
    <property type="entry name" value="McrB_DNA-bd"/>
</dbReference>
<accession>A0A1G6SHP7</accession>
<feature type="domain" description="Type IV methyl-directed restriction enzyme EcoKMcrB subunit DNA-binding" evidence="1">
    <location>
        <begin position="5"/>
        <end position="63"/>
    </location>
</feature>
<dbReference type="Proteomes" id="UP000324896">
    <property type="component" value="Unassembled WGS sequence"/>
</dbReference>
<name>A0A1G6SHP7_9FIRM</name>
<dbReference type="Pfam" id="PF12102">
    <property type="entry name" value="MrcB_N"/>
    <property type="match status" value="1"/>
</dbReference>
<reference evidence="2 3" key="1">
    <citation type="submission" date="2016-10" db="EMBL/GenBank/DDBJ databases">
        <authorList>
            <person name="Varghese N."/>
            <person name="Submissions S."/>
        </authorList>
    </citation>
    <scope>NUCLEOTIDE SEQUENCE [LARGE SCALE GENOMIC DNA]</scope>
    <source>
        <strain evidence="2 3">WG10</strain>
    </source>
</reference>
<evidence type="ECO:0000313" key="2">
    <source>
        <dbReference type="EMBL" id="SDD16389.1"/>
    </source>
</evidence>
<gene>
    <name evidence="2" type="ORF">SAMN04488597_1304</name>
</gene>
<dbReference type="AlphaFoldDB" id="A0A1G6SHP7"/>
<dbReference type="EMBL" id="FMYT01000030">
    <property type="protein sequence ID" value="SDD16389.1"/>
    <property type="molecule type" value="Genomic_DNA"/>
</dbReference>
<evidence type="ECO:0000259" key="1">
    <source>
        <dbReference type="Pfam" id="PF12102"/>
    </source>
</evidence>
<evidence type="ECO:0000313" key="3">
    <source>
        <dbReference type="Proteomes" id="UP000324896"/>
    </source>
</evidence>
<proteinExistence type="predicted"/>